<dbReference type="SUPFAM" id="SSF53448">
    <property type="entry name" value="Nucleotide-diphospho-sugar transferases"/>
    <property type="match status" value="1"/>
</dbReference>
<dbReference type="EMBL" id="JBHTFQ010000001">
    <property type="protein sequence ID" value="MFC7702760.1"/>
    <property type="molecule type" value="Genomic_DNA"/>
</dbReference>
<dbReference type="InterPro" id="IPR029044">
    <property type="entry name" value="Nucleotide-diphossugar_trans"/>
</dbReference>
<dbReference type="Proteomes" id="UP001596516">
    <property type="component" value="Unassembled WGS sequence"/>
</dbReference>
<comment type="caution">
    <text evidence="1">The sequence shown here is derived from an EMBL/GenBank/DDBJ whole genome shotgun (WGS) entry which is preliminary data.</text>
</comment>
<dbReference type="RefSeq" id="WP_377397731.1">
    <property type="nucleotide sequence ID" value="NZ_JBHTFQ010000001.1"/>
</dbReference>
<evidence type="ECO:0008006" key="3">
    <source>
        <dbReference type="Google" id="ProtNLM"/>
    </source>
</evidence>
<evidence type="ECO:0000313" key="2">
    <source>
        <dbReference type="Proteomes" id="UP001596516"/>
    </source>
</evidence>
<proteinExistence type="predicted"/>
<name>A0ABW2UGQ6_9RHOB</name>
<sequence length="291" mass="32350">MPDQRPRAALQVVLLFWGTKYGADHVNALAESLRDHASAPLHILCLSDRPRQGLTVAQHPIPEAFARPEYLGGGCQAKLSVFSPGLLEPDIPALLVDLDTMVTGDVLRLLPLLERPGIYMLPATWGTIWPLLRILSWILPLRWRGNSSLVLFRPGDWTHVPDQFLKDWAHDPRPEYAVADDKYLSRIAGRALRRIPPDLAVKFTNEFASRIPALAGLLGRMTRTRARRQNLVAITFSGGQAKPEQLQALPEGAVIPLGRGRRLVWSAAATSGMMAPIKLHWSRIGQNRQTT</sequence>
<evidence type="ECO:0000313" key="1">
    <source>
        <dbReference type="EMBL" id="MFC7702760.1"/>
    </source>
</evidence>
<protein>
    <recommendedName>
        <fullName evidence="3">Glycosyl transferase</fullName>
    </recommendedName>
</protein>
<gene>
    <name evidence="1" type="ORF">ACFQXB_00950</name>
</gene>
<organism evidence="1 2">
    <name type="scientific">Plastorhodobacter daqingensis</name>
    <dbReference type="NCBI Taxonomy" id="1387281"/>
    <lineage>
        <taxon>Bacteria</taxon>
        <taxon>Pseudomonadati</taxon>
        <taxon>Pseudomonadota</taxon>
        <taxon>Alphaproteobacteria</taxon>
        <taxon>Rhodobacterales</taxon>
        <taxon>Paracoccaceae</taxon>
        <taxon>Plastorhodobacter</taxon>
    </lineage>
</organism>
<reference evidence="2" key="1">
    <citation type="journal article" date="2019" name="Int. J. Syst. Evol. Microbiol.">
        <title>The Global Catalogue of Microorganisms (GCM) 10K type strain sequencing project: providing services to taxonomists for standard genome sequencing and annotation.</title>
        <authorList>
            <consortium name="The Broad Institute Genomics Platform"/>
            <consortium name="The Broad Institute Genome Sequencing Center for Infectious Disease"/>
            <person name="Wu L."/>
            <person name="Ma J."/>
        </authorList>
    </citation>
    <scope>NUCLEOTIDE SEQUENCE [LARGE SCALE GENOMIC DNA]</scope>
    <source>
        <strain evidence="2">CGMCC 1.12750</strain>
    </source>
</reference>
<keyword evidence="2" id="KW-1185">Reference proteome</keyword>
<accession>A0ABW2UGQ6</accession>